<feature type="domain" description="Aldehyde dehydrogenase" evidence="3">
    <location>
        <begin position="35"/>
        <end position="490"/>
    </location>
</feature>
<dbReference type="InterPro" id="IPR016162">
    <property type="entry name" value="Ald_DH_N"/>
</dbReference>
<feature type="region of interest" description="Disordered" evidence="2">
    <location>
        <begin position="62"/>
        <end position="87"/>
    </location>
</feature>
<dbReference type="SUPFAM" id="SSF53720">
    <property type="entry name" value="ALDH-like"/>
    <property type="match status" value="1"/>
</dbReference>
<keyword evidence="1" id="KW-0560">Oxidoreductase</keyword>
<gene>
    <name evidence="4" type="ORF">BN869_000001751_1</name>
</gene>
<dbReference type="InterPro" id="IPR016161">
    <property type="entry name" value="Ald_DH/histidinol_DH"/>
</dbReference>
<dbReference type="Pfam" id="PF00171">
    <property type="entry name" value="Aldedh"/>
    <property type="match status" value="1"/>
</dbReference>
<accession>A0A0B7JT67</accession>
<dbReference type="InterPro" id="IPR016163">
    <property type="entry name" value="Ald_DH_C"/>
</dbReference>
<dbReference type="Gene3D" id="3.40.309.10">
    <property type="entry name" value="Aldehyde Dehydrogenase, Chain A, domain 2"/>
    <property type="match status" value="1"/>
</dbReference>
<dbReference type="PANTHER" id="PTHR43353">
    <property type="entry name" value="SUCCINATE-SEMIALDEHYDE DEHYDROGENASE, MITOCHONDRIAL"/>
    <property type="match status" value="1"/>
</dbReference>
<name>A0A0B7JT67_BIOOC</name>
<dbReference type="InterPro" id="IPR015590">
    <property type="entry name" value="Aldehyde_DH_dom"/>
</dbReference>
<organism evidence="4">
    <name type="scientific">Bionectria ochroleuca</name>
    <name type="common">Gliocladium roseum</name>
    <dbReference type="NCBI Taxonomy" id="29856"/>
    <lineage>
        <taxon>Eukaryota</taxon>
        <taxon>Fungi</taxon>
        <taxon>Dikarya</taxon>
        <taxon>Ascomycota</taxon>
        <taxon>Pezizomycotina</taxon>
        <taxon>Sordariomycetes</taxon>
        <taxon>Hypocreomycetidae</taxon>
        <taxon>Hypocreales</taxon>
        <taxon>Bionectriaceae</taxon>
        <taxon>Clonostachys</taxon>
    </lineage>
</organism>
<dbReference type="InterPro" id="IPR050740">
    <property type="entry name" value="Aldehyde_DH_Superfamily"/>
</dbReference>
<evidence type="ECO:0000256" key="2">
    <source>
        <dbReference type="SAM" id="MobiDB-lite"/>
    </source>
</evidence>
<dbReference type="GO" id="GO:0009450">
    <property type="term" value="P:gamma-aminobutyric acid catabolic process"/>
    <property type="evidence" value="ECO:0007669"/>
    <property type="project" value="TreeGrafter"/>
</dbReference>
<dbReference type="AlphaFoldDB" id="A0A0B7JT67"/>
<reference evidence="4" key="1">
    <citation type="submission" date="2015-01" db="EMBL/GenBank/DDBJ databases">
        <authorList>
            <person name="Durling Mikael"/>
        </authorList>
    </citation>
    <scope>NUCLEOTIDE SEQUENCE</scope>
</reference>
<evidence type="ECO:0000313" key="4">
    <source>
        <dbReference type="EMBL" id="CEO45696.1"/>
    </source>
</evidence>
<evidence type="ECO:0000256" key="1">
    <source>
        <dbReference type="ARBA" id="ARBA00023002"/>
    </source>
</evidence>
<sequence>MTYTKPHPMKTPDDVTNIPLIIHGTDVFDETESRTHTSIGCRFHAADLSDCQEALQSSSKAFQSWSRTSPLERRRRKKRTKESMAIGSNAKQLLRQREKEIQDIIQTEIHCSEVWATQNVRDSISLIETSASLITSRSMSGSIPHTEGERSFGFVFNRPMGVILGIAPWNAPLVLGFRAVVAPIAMGNTAILKGSELSPRTHHFIAQLFVEAGFPPGVVNFILHRPEDAADIVNALVTHPAVRKVNFTGSTAVGRIIAETAGRALKPVLLELGGKNCSIVLKDADVEKAAEAILQGATLNGGQVCMSTDLAIVAADIAEAFKETLRNKVKNLRATSHKAISTRGAAKSLSLMEEAREKGAKVVSAATETQTNGRDPQDVPVTLIEDVQPSMDFFSAESFGPLVGVVAVGTVDEAVKIVNENEYGLSCAIWTGNHHQALELAQRIDTGAVHVNASTVHDEATLPHGGSKTSGFGRFGAEWGLEEFVKTQTVILNP</sequence>
<dbReference type="EMBL" id="CDPU01000003">
    <property type="protein sequence ID" value="CEO45696.1"/>
    <property type="molecule type" value="Genomic_DNA"/>
</dbReference>
<proteinExistence type="predicted"/>
<dbReference type="Gene3D" id="3.40.605.10">
    <property type="entry name" value="Aldehyde Dehydrogenase, Chain A, domain 1"/>
    <property type="match status" value="1"/>
</dbReference>
<protein>
    <recommendedName>
        <fullName evidence="3">Aldehyde dehydrogenase domain-containing protein</fullName>
    </recommendedName>
</protein>
<dbReference type="PANTHER" id="PTHR43353:SF6">
    <property type="entry name" value="CYTOPLASMIC ALDEHYDE DEHYDROGENASE (EUROFUNG)"/>
    <property type="match status" value="1"/>
</dbReference>
<evidence type="ECO:0000259" key="3">
    <source>
        <dbReference type="Pfam" id="PF00171"/>
    </source>
</evidence>
<dbReference type="GO" id="GO:0004777">
    <property type="term" value="F:succinate-semialdehyde dehydrogenase (NAD+) activity"/>
    <property type="evidence" value="ECO:0007669"/>
    <property type="project" value="TreeGrafter"/>
</dbReference>